<organism evidence="4 5">
    <name type="scientific">Pontibacter mangrovi</name>
    <dbReference type="NCBI Taxonomy" id="2589816"/>
    <lineage>
        <taxon>Bacteria</taxon>
        <taxon>Pseudomonadati</taxon>
        <taxon>Bacteroidota</taxon>
        <taxon>Cytophagia</taxon>
        <taxon>Cytophagales</taxon>
        <taxon>Hymenobacteraceae</taxon>
        <taxon>Pontibacter</taxon>
    </lineage>
</organism>
<dbReference type="PANTHER" id="PTHR33055">
    <property type="entry name" value="TRANSPOSASE FOR INSERTION SEQUENCE ELEMENT IS1111A"/>
    <property type="match status" value="1"/>
</dbReference>
<sequence length="389" mass="43666">MKIIKQSVSADIAKDKFDACFSVLTSEHRVVVKATRKFANTSKGFAEFGRWVSKWENLQVELAVVMEATGVYYENLAWSLYQAGRKVVVVLPNRAKQYTQSLGHKSKNDKLDARALAHMGAERQLEPWQPMSRQLFLLRKLTREHEQVQQMRTEANNRLHAESHSMLESKSTVKRLRKTLQLYEAQLQVIQQEIRATIESDALLKAKVGKVTTIKGVGLLTAATVIAETNGFALFTSQKQLTSYAGYDVVENQSGKRSGKTKISKQGNSHIRRILHMPAFNAVSRNVPVCRALYERLTGKGKKKMVAYVAVQKKLLALIYTLWKRDEAWQEDRYQQQTEEGIQSLEAGASLSGVSAADRSTVAPAVARATQDKHPVPVGPGALFQVRER</sequence>
<dbReference type="GO" id="GO:0003677">
    <property type="term" value="F:DNA binding"/>
    <property type="evidence" value="ECO:0007669"/>
    <property type="project" value="InterPro"/>
</dbReference>
<dbReference type="InterPro" id="IPR003346">
    <property type="entry name" value="Transposase_20"/>
</dbReference>
<feature type="coiled-coil region" evidence="1">
    <location>
        <begin position="138"/>
        <end position="200"/>
    </location>
</feature>
<dbReference type="AlphaFoldDB" id="A0A501WA42"/>
<feature type="domain" description="Transposase IS116/IS110/IS902 C-terminal" evidence="3">
    <location>
        <begin position="211"/>
        <end position="295"/>
    </location>
</feature>
<keyword evidence="5" id="KW-1185">Reference proteome</keyword>
<reference evidence="4 5" key="1">
    <citation type="submission" date="2019-06" db="EMBL/GenBank/DDBJ databases">
        <title>A novel bacterium of genus Pontibacter, isolated from marine sediment.</title>
        <authorList>
            <person name="Huang H."/>
            <person name="Mo K."/>
            <person name="Hu Y."/>
        </authorList>
    </citation>
    <scope>NUCLEOTIDE SEQUENCE [LARGE SCALE GENOMIC DNA]</scope>
    <source>
        <strain evidence="4 5">HB172049</strain>
    </source>
</reference>
<dbReference type="Pfam" id="PF01548">
    <property type="entry name" value="DEDD_Tnp_IS110"/>
    <property type="match status" value="1"/>
</dbReference>
<dbReference type="PANTHER" id="PTHR33055:SF13">
    <property type="entry name" value="TRANSPOSASE"/>
    <property type="match status" value="1"/>
</dbReference>
<proteinExistence type="predicted"/>
<feature type="domain" description="Transposase IS110-like N-terminal" evidence="2">
    <location>
        <begin position="10"/>
        <end position="161"/>
    </location>
</feature>
<gene>
    <name evidence="4" type="ORF">FJM65_17720</name>
</gene>
<dbReference type="GO" id="GO:0004803">
    <property type="term" value="F:transposase activity"/>
    <property type="evidence" value="ECO:0007669"/>
    <property type="project" value="InterPro"/>
</dbReference>
<dbReference type="Pfam" id="PF02371">
    <property type="entry name" value="Transposase_20"/>
    <property type="match status" value="1"/>
</dbReference>
<name>A0A501WA42_9BACT</name>
<dbReference type="InterPro" id="IPR002525">
    <property type="entry name" value="Transp_IS110-like_N"/>
</dbReference>
<dbReference type="InterPro" id="IPR047650">
    <property type="entry name" value="Transpos_IS110"/>
</dbReference>
<dbReference type="EMBL" id="VFRQ01000012">
    <property type="protein sequence ID" value="TPE42446.1"/>
    <property type="molecule type" value="Genomic_DNA"/>
</dbReference>
<keyword evidence="1" id="KW-0175">Coiled coil</keyword>
<dbReference type="GO" id="GO:0006313">
    <property type="term" value="P:DNA transposition"/>
    <property type="evidence" value="ECO:0007669"/>
    <property type="project" value="InterPro"/>
</dbReference>
<dbReference type="RefSeq" id="WP_140623178.1">
    <property type="nucleotide sequence ID" value="NZ_VFRQ01000012.1"/>
</dbReference>
<evidence type="ECO:0000313" key="5">
    <source>
        <dbReference type="Proteomes" id="UP000316727"/>
    </source>
</evidence>
<evidence type="ECO:0000259" key="2">
    <source>
        <dbReference type="Pfam" id="PF01548"/>
    </source>
</evidence>
<dbReference type="NCBIfam" id="NF033542">
    <property type="entry name" value="transpos_IS110"/>
    <property type="match status" value="1"/>
</dbReference>
<dbReference type="Proteomes" id="UP000316727">
    <property type="component" value="Unassembled WGS sequence"/>
</dbReference>
<evidence type="ECO:0000313" key="4">
    <source>
        <dbReference type="EMBL" id="TPE42446.1"/>
    </source>
</evidence>
<comment type="caution">
    <text evidence="4">The sequence shown here is derived from an EMBL/GenBank/DDBJ whole genome shotgun (WGS) entry which is preliminary data.</text>
</comment>
<evidence type="ECO:0000259" key="3">
    <source>
        <dbReference type="Pfam" id="PF02371"/>
    </source>
</evidence>
<dbReference type="OrthoDB" id="964423at2"/>
<protein>
    <submittedName>
        <fullName evidence="4">IS110 family transposase</fullName>
    </submittedName>
</protein>
<accession>A0A501WA42</accession>
<evidence type="ECO:0000256" key="1">
    <source>
        <dbReference type="SAM" id="Coils"/>
    </source>
</evidence>